<organism evidence="2 3">
    <name type="scientific">Steinernema glaseri</name>
    <dbReference type="NCBI Taxonomy" id="37863"/>
    <lineage>
        <taxon>Eukaryota</taxon>
        <taxon>Metazoa</taxon>
        <taxon>Ecdysozoa</taxon>
        <taxon>Nematoda</taxon>
        <taxon>Chromadorea</taxon>
        <taxon>Rhabditida</taxon>
        <taxon>Tylenchina</taxon>
        <taxon>Panagrolaimomorpha</taxon>
        <taxon>Strongyloidoidea</taxon>
        <taxon>Steinernematidae</taxon>
        <taxon>Steinernema</taxon>
    </lineage>
</organism>
<dbReference type="WBParaSite" id="L893_g5378.t1">
    <property type="protein sequence ID" value="L893_g5378.t1"/>
    <property type="gene ID" value="L893_g5378"/>
</dbReference>
<feature type="region of interest" description="Disordered" evidence="1">
    <location>
        <begin position="37"/>
        <end position="59"/>
    </location>
</feature>
<accession>A0A1I8AFX6</accession>
<proteinExistence type="predicted"/>
<reference evidence="3" key="1">
    <citation type="submission" date="2016-11" db="UniProtKB">
        <authorList>
            <consortium name="WormBaseParasite"/>
        </authorList>
    </citation>
    <scope>IDENTIFICATION</scope>
</reference>
<dbReference type="Proteomes" id="UP000095287">
    <property type="component" value="Unplaced"/>
</dbReference>
<evidence type="ECO:0000313" key="2">
    <source>
        <dbReference type="Proteomes" id="UP000095287"/>
    </source>
</evidence>
<protein>
    <submittedName>
        <fullName evidence="3">Uncharacterized protein</fullName>
    </submittedName>
</protein>
<sequence>MRASVGNREEMHNPPTTAAQNILQMAICCATRRAVRQGHEGSRAERRIRKTPQGSRASTWESGGAARYLQTIIEKVFVER</sequence>
<name>A0A1I8AFX6_9BILA</name>
<evidence type="ECO:0000256" key="1">
    <source>
        <dbReference type="SAM" id="MobiDB-lite"/>
    </source>
</evidence>
<evidence type="ECO:0000313" key="3">
    <source>
        <dbReference type="WBParaSite" id="L893_g5378.t1"/>
    </source>
</evidence>
<dbReference type="AlphaFoldDB" id="A0A1I8AFX6"/>
<keyword evidence="2" id="KW-1185">Reference proteome</keyword>